<dbReference type="AlphaFoldDB" id="A0A395JFM0"/>
<evidence type="ECO:0008006" key="4">
    <source>
        <dbReference type="Google" id="ProtNLM"/>
    </source>
</evidence>
<organism evidence="2 3">
    <name type="scientific">Arenicella xantha</name>
    <dbReference type="NCBI Taxonomy" id="644221"/>
    <lineage>
        <taxon>Bacteria</taxon>
        <taxon>Pseudomonadati</taxon>
        <taxon>Pseudomonadota</taxon>
        <taxon>Gammaproteobacteria</taxon>
        <taxon>Arenicellales</taxon>
        <taxon>Arenicellaceae</taxon>
        <taxon>Arenicella</taxon>
    </lineage>
</organism>
<protein>
    <recommendedName>
        <fullName evidence="4">Ferric reductase like protein</fullName>
    </recommendedName>
</protein>
<keyword evidence="3" id="KW-1185">Reference proteome</keyword>
<comment type="caution">
    <text evidence="2">The sequence shown here is derived from an EMBL/GenBank/DDBJ whole genome shotgun (WGS) entry which is preliminary data.</text>
</comment>
<keyword evidence="1" id="KW-0472">Membrane</keyword>
<feature type="transmembrane region" description="Helical" evidence="1">
    <location>
        <begin position="83"/>
        <end position="102"/>
    </location>
</feature>
<feature type="transmembrane region" description="Helical" evidence="1">
    <location>
        <begin position="12"/>
        <end position="30"/>
    </location>
</feature>
<evidence type="ECO:0000313" key="2">
    <source>
        <dbReference type="EMBL" id="RBP47136.1"/>
    </source>
</evidence>
<sequence length="293" mass="32357">MYQSIIGFRRGRYFWFALCVSLLCSAAYFWHDPIDGPNGGTWLGYTLGTIGAALIVWLSLLGVRKRSYASSLGSVQGWTSAHVYLGTALILIASLHSGWQFGYNIHTLAYVLMVAVILSGFYGLYAYVRYPSRMSENRAGDTLANLLKKVEKLDKRALKEASTTDLRALIANTIEGTHIGGSVWQQLAAKDNSTVRIPAALNSGVEQEVSNTDQANAIECLANRLSVLTGGEEAGSVQNLLATVAARQTILRRIRRDVQIRALLKIWLYFHVPLSISLLAALTVHIIVVFFYW</sequence>
<keyword evidence="1" id="KW-0812">Transmembrane</keyword>
<gene>
    <name evidence="2" type="ORF">DFR28_1098</name>
</gene>
<evidence type="ECO:0000256" key="1">
    <source>
        <dbReference type="SAM" id="Phobius"/>
    </source>
</evidence>
<dbReference type="Proteomes" id="UP000253083">
    <property type="component" value="Unassembled WGS sequence"/>
</dbReference>
<dbReference type="InParanoid" id="A0A395JFM0"/>
<keyword evidence="1" id="KW-1133">Transmembrane helix</keyword>
<name>A0A395JFM0_9GAMM</name>
<reference evidence="2 3" key="1">
    <citation type="submission" date="2018-06" db="EMBL/GenBank/DDBJ databases">
        <title>Genomic Encyclopedia of Type Strains, Phase IV (KMG-IV): sequencing the most valuable type-strain genomes for metagenomic binning, comparative biology and taxonomic classification.</title>
        <authorList>
            <person name="Goeker M."/>
        </authorList>
    </citation>
    <scope>NUCLEOTIDE SEQUENCE [LARGE SCALE GENOMIC DNA]</scope>
    <source>
        <strain evidence="2 3">DSM 24032</strain>
    </source>
</reference>
<feature type="transmembrane region" description="Helical" evidence="1">
    <location>
        <begin position="42"/>
        <end position="63"/>
    </location>
</feature>
<dbReference type="OrthoDB" id="8533047at2"/>
<dbReference type="SUPFAM" id="SSF103473">
    <property type="entry name" value="MFS general substrate transporter"/>
    <property type="match status" value="1"/>
</dbReference>
<dbReference type="InterPro" id="IPR036259">
    <property type="entry name" value="MFS_trans_sf"/>
</dbReference>
<evidence type="ECO:0000313" key="3">
    <source>
        <dbReference type="Proteomes" id="UP000253083"/>
    </source>
</evidence>
<proteinExistence type="predicted"/>
<accession>A0A395JFM0</accession>
<dbReference type="EMBL" id="QNRT01000009">
    <property type="protein sequence ID" value="RBP47136.1"/>
    <property type="molecule type" value="Genomic_DNA"/>
</dbReference>
<feature type="transmembrane region" description="Helical" evidence="1">
    <location>
        <begin position="266"/>
        <end position="292"/>
    </location>
</feature>
<feature type="transmembrane region" description="Helical" evidence="1">
    <location>
        <begin position="108"/>
        <end position="128"/>
    </location>
</feature>
<dbReference type="RefSeq" id="WP_113955860.1">
    <property type="nucleotide sequence ID" value="NZ_QNRT01000009.1"/>
</dbReference>